<dbReference type="Proteomes" id="UP000018419">
    <property type="component" value="Unassembled WGS sequence"/>
</dbReference>
<evidence type="ECO:0000313" key="2">
    <source>
        <dbReference type="Proteomes" id="UP000018419"/>
    </source>
</evidence>
<comment type="caution">
    <text evidence="1">The sequence shown here is derived from an EMBL/GenBank/DDBJ whole genome shotgun (WGS) entry which is preliminary data.</text>
</comment>
<name>A0ABM9YJK5_ACIRA</name>
<keyword evidence="2" id="KW-1185">Reference proteome</keyword>
<protein>
    <submittedName>
        <fullName evidence="1">Uncharacterized protein</fullName>
    </submittedName>
</protein>
<organism evidence="1 2">
    <name type="scientific">Acinetobacter radioresistens SK82</name>
    <dbReference type="NCBI Taxonomy" id="596318"/>
    <lineage>
        <taxon>Bacteria</taxon>
        <taxon>Pseudomonadati</taxon>
        <taxon>Pseudomonadota</taxon>
        <taxon>Gammaproteobacteria</taxon>
        <taxon>Moraxellales</taxon>
        <taxon>Moraxellaceae</taxon>
        <taxon>Acinetobacter</taxon>
    </lineage>
</organism>
<gene>
    <name evidence="1" type="ORF">ACIRA0001_1519</name>
</gene>
<sequence length="37" mass="4344">MIEVFGSEIIQKAEYLSLPKQVFNLIIKVVTIFKQYL</sequence>
<proteinExistence type="predicted"/>
<reference evidence="1 2" key="1">
    <citation type="submission" date="2009-07" db="EMBL/GenBank/DDBJ databases">
        <authorList>
            <person name="Madupu R."/>
            <person name="Durkin A.S."/>
            <person name="Torralba M."/>
            <person name="Methe B."/>
            <person name="Sutton G.G."/>
            <person name="Strausberg R.L."/>
            <person name="Nelson K.E."/>
        </authorList>
    </citation>
    <scope>NUCLEOTIDE SEQUENCE [LARGE SCALE GENOMIC DNA]</scope>
    <source>
        <strain evidence="1 2">SK82</strain>
    </source>
</reference>
<evidence type="ECO:0000313" key="1">
    <source>
        <dbReference type="EMBL" id="EET81072.1"/>
    </source>
</evidence>
<dbReference type="EMBL" id="ACVR01000080">
    <property type="protein sequence ID" value="EET81072.1"/>
    <property type="molecule type" value="Genomic_DNA"/>
</dbReference>
<accession>A0ABM9YJK5</accession>